<dbReference type="SMART" id="SM01017">
    <property type="entry name" value="Arrestin_C"/>
    <property type="match status" value="1"/>
</dbReference>
<dbReference type="AlphaFoldDB" id="A0AAN8JN79"/>
<dbReference type="InterPro" id="IPR011021">
    <property type="entry name" value="Arrestin-like_N"/>
</dbReference>
<dbReference type="InterPro" id="IPR014756">
    <property type="entry name" value="Ig_E-set"/>
</dbReference>
<sequence>MSNVQDLTVQFYYDDNTERQFYMPGDLMRGVITVYLRGPITVRTIELFVSGIGAVSWEIPGKKKLYSSKETYLEGGKKVVEEHNGRALSLGRGAHEYPFQYQLPTDIPSSFNGVYGNITYLTKVSLECEDERHNLIVSEPFLFLRRPYLPAESSSDKDMSTSRSYFGFCTSGKVKVQCSLTRTGGVPGEDISINADVMNWSPREILVIQASIILDSVYYARGKKIAFRQIINKREDPYDFDNRKGRRWRNVLMAMPPYIAETNLKFCNIMDVSYTFQFRVAVSGTEDIQLECPIFVGGHPEGYDPRGGNSALTPSNVVTREMFPWHTGQSTVTESVDGDAFYGYR</sequence>
<dbReference type="Proteomes" id="UP001347796">
    <property type="component" value="Unassembled WGS sequence"/>
</dbReference>
<dbReference type="Pfam" id="PF00339">
    <property type="entry name" value="Arrestin_N"/>
    <property type="match status" value="1"/>
</dbReference>
<dbReference type="InterPro" id="IPR050357">
    <property type="entry name" value="Arrestin_domain-protein"/>
</dbReference>
<dbReference type="Pfam" id="PF02752">
    <property type="entry name" value="Arrestin_C"/>
    <property type="match status" value="1"/>
</dbReference>
<evidence type="ECO:0000313" key="3">
    <source>
        <dbReference type="EMBL" id="KAK6177173.1"/>
    </source>
</evidence>
<accession>A0AAN8JN79</accession>
<dbReference type="Gene3D" id="2.60.40.640">
    <property type="match status" value="2"/>
</dbReference>
<evidence type="ECO:0000256" key="1">
    <source>
        <dbReference type="ARBA" id="ARBA00005298"/>
    </source>
</evidence>
<evidence type="ECO:0000259" key="2">
    <source>
        <dbReference type="SMART" id="SM01017"/>
    </source>
</evidence>
<dbReference type="PANTHER" id="PTHR11188">
    <property type="entry name" value="ARRESTIN DOMAIN CONTAINING PROTEIN"/>
    <property type="match status" value="1"/>
</dbReference>
<gene>
    <name evidence="3" type="ORF">SNE40_015329</name>
</gene>
<comment type="caution">
    <text evidence="3">The sequence shown here is derived from an EMBL/GenBank/DDBJ whole genome shotgun (WGS) entry which is preliminary data.</text>
</comment>
<dbReference type="GO" id="GO:0005737">
    <property type="term" value="C:cytoplasm"/>
    <property type="evidence" value="ECO:0007669"/>
    <property type="project" value="TreeGrafter"/>
</dbReference>
<proteinExistence type="inferred from homology"/>
<dbReference type="InterPro" id="IPR011022">
    <property type="entry name" value="Arrestin_C-like"/>
</dbReference>
<keyword evidence="4" id="KW-1185">Reference proteome</keyword>
<dbReference type="InterPro" id="IPR014752">
    <property type="entry name" value="Arrestin-like_C"/>
</dbReference>
<dbReference type="PANTHER" id="PTHR11188:SF176">
    <property type="entry name" value="ARRESTIN DOMAIN-CONTAINING PROTEIN 1"/>
    <property type="match status" value="1"/>
</dbReference>
<reference evidence="3 4" key="1">
    <citation type="submission" date="2024-01" db="EMBL/GenBank/DDBJ databases">
        <title>The genome of the rayed Mediterranean limpet Patella caerulea (Linnaeus, 1758).</title>
        <authorList>
            <person name="Anh-Thu Weber A."/>
            <person name="Halstead-Nussloch G."/>
        </authorList>
    </citation>
    <scope>NUCLEOTIDE SEQUENCE [LARGE SCALE GENOMIC DNA]</scope>
    <source>
        <strain evidence="3">AATW-2023a</strain>
        <tissue evidence="3">Whole specimen</tissue>
    </source>
</reference>
<evidence type="ECO:0000313" key="4">
    <source>
        <dbReference type="Proteomes" id="UP001347796"/>
    </source>
</evidence>
<organism evidence="3 4">
    <name type="scientific">Patella caerulea</name>
    <name type="common">Rayed Mediterranean limpet</name>
    <dbReference type="NCBI Taxonomy" id="87958"/>
    <lineage>
        <taxon>Eukaryota</taxon>
        <taxon>Metazoa</taxon>
        <taxon>Spiralia</taxon>
        <taxon>Lophotrochozoa</taxon>
        <taxon>Mollusca</taxon>
        <taxon>Gastropoda</taxon>
        <taxon>Patellogastropoda</taxon>
        <taxon>Patelloidea</taxon>
        <taxon>Patellidae</taxon>
        <taxon>Patella</taxon>
    </lineage>
</organism>
<dbReference type="EMBL" id="JAZGQO010000010">
    <property type="protein sequence ID" value="KAK6177173.1"/>
    <property type="molecule type" value="Genomic_DNA"/>
</dbReference>
<dbReference type="GO" id="GO:0015031">
    <property type="term" value="P:protein transport"/>
    <property type="evidence" value="ECO:0007669"/>
    <property type="project" value="TreeGrafter"/>
</dbReference>
<name>A0AAN8JN79_PATCE</name>
<comment type="similarity">
    <text evidence="1">Belongs to the arrestin family.</text>
</comment>
<dbReference type="SUPFAM" id="SSF81296">
    <property type="entry name" value="E set domains"/>
    <property type="match status" value="2"/>
</dbReference>
<feature type="domain" description="Arrestin C-terminal-like" evidence="2">
    <location>
        <begin position="170"/>
        <end position="301"/>
    </location>
</feature>
<protein>
    <recommendedName>
        <fullName evidence="2">Arrestin C-terminal-like domain-containing protein</fullName>
    </recommendedName>
</protein>